<accession>A0AAV3RUP1</accession>
<keyword evidence="2" id="KW-1185">Reference proteome</keyword>
<proteinExistence type="predicted"/>
<comment type="caution">
    <text evidence="1">The sequence shown here is derived from an EMBL/GenBank/DDBJ whole genome shotgun (WGS) entry which is preliminary data.</text>
</comment>
<protein>
    <submittedName>
        <fullName evidence="1">Uncharacterized protein</fullName>
    </submittedName>
</protein>
<gene>
    <name evidence="1" type="ORF">LIER_32721</name>
</gene>
<dbReference type="EMBL" id="BAABME010012700">
    <property type="protein sequence ID" value="GAA0185433.1"/>
    <property type="molecule type" value="Genomic_DNA"/>
</dbReference>
<reference evidence="1 2" key="1">
    <citation type="submission" date="2024-01" db="EMBL/GenBank/DDBJ databases">
        <title>The complete chloroplast genome sequence of Lithospermum erythrorhizon: insights into the phylogenetic relationship among Boraginaceae species and the maternal lineages of purple gromwells.</title>
        <authorList>
            <person name="Okada T."/>
            <person name="Watanabe K."/>
        </authorList>
    </citation>
    <scope>NUCLEOTIDE SEQUENCE [LARGE SCALE GENOMIC DNA]</scope>
</reference>
<evidence type="ECO:0000313" key="2">
    <source>
        <dbReference type="Proteomes" id="UP001454036"/>
    </source>
</evidence>
<sequence length="116" mass="13148">MIFHASSIIRFKPLPSFSSPILVVDLTLSSRSWNMPFLHSFFPPHIVSIIRKIKVSSASDKFIWDKGKVSTKALYNASMKRLKPTPPIPSSLNVAKPGVWKKIWKLPIPHKCKVLI</sequence>
<dbReference type="AlphaFoldDB" id="A0AAV3RUP1"/>
<dbReference type="Proteomes" id="UP001454036">
    <property type="component" value="Unassembled WGS sequence"/>
</dbReference>
<organism evidence="1 2">
    <name type="scientific">Lithospermum erythrorhizon</name>
    <name type="common">Purple gromwell</name>
    <name type="synonym">Lithospermum officinale var. erythrorhizon</name>
    <dbReference type="NCBI Taxonomy" id="34254"/>
    <lineage>
        <taxon>Eukaryota</taxon>
        <taxon>Viridiplantae</taxon>
        <taxon>Streptophyta</taxon>
        <taxon>Embryophyta</taxon>
        <taxon>Tracheophyta</taxon>
        <taxon>Spermatophyta</taxon>
        <taxon>Magnoliopsida</taxon>
        <taxon>eudicotyledons</taxon>
        <taxon>Gunneridae</taxon>
        <taxon>Pentapetalae</taxon>
        <taxon>asterids</taxon>
        <taxon>lamiids</taxon>
        <taxon>Boraginales</taxon>
        <taxon>Boraginaceae</taxon>
        <taxon>Boraginoideae</taxon>
        <taxon>Lithospermeae</taxon>
        <taxon>Lithospermum</taxon>
    </lineage>
</organism>
<name>A0AAV3RUP1_LITER</name>
<evidence type="ECO:0000313" key="1">
    <source>
        <dbReference type="EMBL" id="GAA0185433.1"/>
    </source>
</evidence>